<dbReference type="EMBL" id="CAJNOK010021696">
    <property type="protein sequence ID" value="CAF1336112.1"/>
    <property type="molecule type" value="Genomic_DNA"/>
</dbReference>
<dbReference type="Proteomes" id="UP000682733">
    <property type="component" value="Unassembled WGS sequence"/>
</dbReference>
<dbReference type="Gene3D" id="3.80.10.10">
    <property type="entry name" value="Ribonuclease Inhibitor"/>
    <property type="match status" value="1"/>
</dbReference>
<evidence type="ECO:0000313" key="4">
    <source>
        <dbReference type="EMBL" id="CAF4336003.1"/>
    </source>
</evidence>
<accession>A0A815QRM6</accession>
<evidence type="ECO:0000313" key="1">
    <source>
        <dbReference type="EMBL" id="CAF1336112.1"/>
    </source>
</evidence>
<dbReference type="EMBL" id="CAJOBA010043322">
    <property type="protein sequence ID" value="CAF4147424.1"/>
    <property type="molecule type" value="Genomic_DNA"/>
</dbReference>
<dbReference type="EMBL" id="CAJOBC010085817">
    <property type="protein sequence ID" value="CAF4336003.1"/>
    <property type="molecule type" value="Genomic_DNA"/>
</dbReference>
<name>A0A815QRM6_9BILA</name>
<dbReference type="OrthoDB" id="9995151at2759"/>
<dbReference type="Proteomes" id="UP000677228">
    <property type="component" value="Unassembled WGS sequence"/>
</dbReference>
<dbReference type="EMBL" id="CAJNOQ010020351">
    <property type="protein sequence ID" value="CAF1467205.1"/>
    <property type="molecule type" value="Genomic_DNA"/>
</dbReference>
<evidence type="ECO:0000313" key="5">
    <source>
        <dbReference type="Proteomes" id="UP000663829"/>
    </source>
</evidence>
<dbReference type="SUPFAM" id="SSF52047">
    <property type="entry name" value="RNI-like"/>
    <property type="match status" value="1"/>
</dbReference>
<protein>
    <submittedName>
        <fullName evidence="2">Uncharacterized protein</fullName>
    </submittedName>
</protein>
<keyword evidence="5" id="KW-1185">Reference proteome</keyword>
<dbReference type="AlphaFoldDB" id="A0A815QRM6"/>
<reference evidence="2" key="1">
    <citation type="submission" date="2021-02" db="EMBL/GenBank/DDBJ databases">
        <authorList>
            <person name="Nowell W R."/>
        </authorList>
    </citation>
    <scope>NUCLEOTIDE SEQUENCE</scope>
</reference>
<comment type="caution">
    <text evidence="2">The sequence shown here is derived from an EMBL/GenBank/DDBJ whole genome shotgun (WGS) entry which is preliminary data.</text>
</comment>
<dbReference type="Proteomes" id="UP000663829">
    <property type="component" value="Unassembled WGS sequence"/>
</dbReference>
<gene>
    <name evidence="2" type="ORF">GPM918_LOCUS35320</name>
    <name evidence="1" type="ORF">OVA965_LOCUS30117</name>
    <name evidence="4" type="ORF">SRO942_LOCUS36038</name>
    <name evidence="3" type="ORF">TMI583_LOCUS30914</name>
</gene>
<dbReference type="InterPro" id="IPR032675">
    <property type="entry name" value="LRR_dom_sf"/>
</dbReference>
<dbReference type="Proteomes" id="UP000681722">
    <property type="component" value="Unassembled WGS sequence"/>
</dbReference>
<proteinExistence type="predicted"/>
<evidence type="ECO:0000313" key="2">
    <source>
        <dbReference type="EMBL" id="CAF1467205.1"/>
    </source>
</evidence>
<sequence length="384" mass="45412">MVFRYLTPLWLYRILYGLNRRVDTVINKSPIYVDLTDISKKDFDDYLDYVLPIVQYRVRLLNLFNADQIDLFNKKFDMSNFGELRSLILLHTDHDDLVTIIPKLASLKQLTYLRITVSNSNIEREDNQAVISLLFNHSALKTCHLDIGWIQIENRLSISNIEYLSISLLSLDDLFHLFQHVPKLQTLHVKVQHSYKQNYQRIINTNLKLLNLKIDHIQFQHLELLLHSISQLERFHFNTRNRGEFIDGQRWSHLLSSLTKLEQFELYIEIQGVLEVNNIDSAVAAFQTSFWLNKRWSVICEQDKIYTIPNFPKVDFMMSLNSSLSNRFQQYYSCAGVKYLHISINNLLFSQQQQQPINRLFPNVNHLTLGIFSRLFFPMSSEMF</sequence>
<evidence type="ECO:0000313" key="3">
    <source>
        <dbReference type="EMBL" id="CAF4147424.1"/>
    </source>
</evidence>
<organism evidence="2 5">
    <name type="scientific">Didymodactylos carnosus</name>
    <dbReference type="NCBI Taxonomy" id="1234261"/>
    <lineage>
        <taxon>Eukaryota</taxon>
        <taxon>Metazoa</taxon>
        <taxon>Spiralia</taxon>
        <taxon>Gnathifera</taxon>
        <taxon>Rotifera</taxon>
        <taxon>Eurotatoria</taxon>
        <taxon>Bdelloidea</taxon>
        <taxon>Philodinida</taxon>
        <taxon>Philodinidae</taxon>
        <taxon>Didymodactylos</taxon>
    </lineage>
</organism>